<dbReference type="GO" id="GO:0016787">
    <property type="term" value="F:hydrolase activity"/>
    <property type="evidence" value="ECO:0007669"/>
    <property type="project" value="UniProtKB-KW"/>
</dbReference>
<dbReference type="OrthoDB" id="427960at2759"/>
<dbReference type="Gene3D" id="4.10.60.10">
    <property type="entry name" value="Zinc finger, CCHC-type"/>
    <property type="match status" value="3"/>
</dbReference>
<dbReference type="EMBL" id="ABJB010841854">
    <property type="status" value="NOT_ANNOTATED_CDS"/>
    <property type="molecule type" value="Genomic_DNA"/>
</dbReference>
<keyword evidence="1" id="KW-0863">Zinc-finger</keyword>
<evidence type="ECO:0000259" key="3">
    <source>
        <dbReference type="PROSITE" id="PS50158"/>
    </source>
</evidence>
<feature type="domain" description="CCHC-type" evidence="3">
    <location>
        <begin position="34"/>
        <end position="49"/>
    </location>
</feature>
<dbReference type="STRING" id="6945.B7PW62"/>
<reference evidence="4 6" key="1">
    <citation type="submission" date="2008-03" db="EMBL/GenBank/DDBJ databases">
        <title>Annotation of Ixodes scapularis.</title>
        <authorList>
            <consortium name="Ixodes scapularis Genome Project Consortium"/>
            <person name="Caler E."/>
            <person name="Hannick L.I."/>
            <person name="Bidwell S."/>
            <person name="Joardar V."/>
            <person name="Thiagarajan M."/>
            <person name="Amedeo P."/>
            <person name="Galinsky K.J."/>
            <person name="Schobel S."/>
            <person name="Inman J."/>
            <person name="Hostetler J."/>
            <person name="Miller J."/>
            <person name="Hammond M."/>
            <person name="Megy K."/>
            <person name="Lawson D."/>
            <person name="Kodira C."/>
            <person name="Sutton G."/>
            <person name="Meyer J."/>
            <person name="Hill C.A."/>
            <person name="Birren B."/>
            <person name="Nene V."/>
            <person name="Collins F."/>
            <person name="Alarcon-Chaidez F."/>
            <person name="Wikel S."/>
            <person name="Strausberg R."/>
        </authorList>
    </citation>
    <scope>NUCLEOTIDE SEQUENCE [LARGE SCALE GENOMIC DNA]</scope>
    <source>
        <strain evidence="6">Wikel</strain>
        <strain evidence="4">Wikel colony</strain>
    </source>
</reference>
<evidence type="ECO:0000256" key="1">
    <source>
        <dbReference type="PROSITE-ProRule" id="PRU00047"/>
    </source>
</evidence>
<dbReference type="Pfam" id="PF00098">
    <property type="entry name" value="zf-CCHC"/>
    <property type="match status" value="3"/>
</dbReference>
<sequence length="189" mass="18699">GTRPTCYFGSRSVRISSSSRLSSPRQLDMSGQECYACHKQGHFARECPEGDQRSSSYGNRSRDGGYGGGGAYGGGGGGYGGGGGGSYGGGGAGYGGGGYGGGGSFGSSYRSGGYGSRGGRGGGGSPGGPGGMRGGSTRMGDSRSFSSGPMSCYNCGKTGHIARECPDDGKTCYVCGKQGHISRDCGQKD</sequence>
<evidence type="ECO:0000313" key="4">
    <source>
        <dbReference type="EMBL" id="EEC10834.1"/>
    </source>
</evidence>
<feature type="compositionally biased region" description="Gly residues" evidence="2">
    <location>
        <begin position="113"/>
        <end position="134"/>
    </location>
</feature>
<dbReference type="VEuPathDB" id="VectorBase:ISCI007353"/>
<feature type="domain" description="CCHC-type" evidence="3">
    <location>
        <begin position="152"/>
        <end position="167"/>
    </location>
</feature>
<dbReference type="GO" id="GO:0003727">
    <property type="term" value="F:single-stranded RNA binding"/>
    <property type="evidence" value="ECO:0000318"/>
    <property type="project" value="GO_Central"/>
</dbReference>
<dbReference type="KEGG" id="isc:8032257"/>
<keyword evidence="4" id="KW-0378">Hydrolase</keyword>
<dbReference type="EMBL" id="DS805795">
    <property type="protein sequence ID" value="EEC10834.1"/>
    <property type="molecule type" value="Genomic_DNA"/>
</dbReference>
<keyword evidence="1" id="KW-0862">Zinc</keyword>
<dbReference type="HOGENOM" id="CLU_1437831_0_0_1"/>
<organism>
    <name type="scientific">Ixodes scapularis</name>
    <name type="common">Black-legged tick</name>
    <name type="synonym">Deer tick</name>
    <dbReference type="NCBI Taxonomy" id="6945"/>
    <lineage>
        <taxon>Eukaryota</taxon>
        <taxon>Metazoa</taxon>
        <taxon>Ecdysozoa</taxon>
        <taxon>Arthropoda</taxon>
        <taxon>Chelicerata</taxon>
        <taxon>Arachnida</taxon>
        <taxon>Acari</taxon>
        <taxon>Parasitiformes</taxon>
        <taxon>Ixodida</taxon>
        <taxon>Ixodoidea</taxon>
        <taxon>Ixodidae</taxon>
        <taxon>Ixodinae</taxon>
        <taxon>Ixodes</taxon>
    </lineage>
</organism>
<dbReference type="Proteomes" id="UP000001555">
    <property type="component" value="Unassembled WGS sequence"/>
</dbReference>
<gene>
    <name evidence="5" type="primary">8032257</name>
    <name evidence="4" type="ORF">IscW_ISCW007353</name>
</gene>
<feature type="compositionally biased region" description="Low complexity" evidence="2">
    <location>
        <begin position="135"/>
        <end position="144"/>
    </location>
</feature>
<feature type="region of interest" description="Disordered" evidence="2">
    <location>
        <begin position="113"/>
        <end position="148"/>
    </location>
</feature>
<dbReference type="SMART" id="SM00343">
    <property type="entry name" value="ZnF_C2HC"/>
    <property type="match status" value="3"/>
</dbReference>
<dbReference type="GO" id="GO:2000767">
    <property type="term" value="P:positive regulation of cytoplasmic translation"/>
    <property type="evidence" value="ECO:0000318"/>
    <property type="project" value="GO_Central"/>
</dbReference>
<evidence type="ECO:0000313" key="5">
    <source>
        <dbReference type="EnsemblMetazoa" id="ISCW007353-PA"/>
    </source>
</evidence>
<keyword evidence="6" id="KW-1185">Reference proteome</keyword>
<name>B7PW62_IXOSC</name>
<evidence type="ECO:0000313" key="6">
    <source>
        <dbReference type="Proteomes" id="UP000001555"/>
    </source>
</evidence>
<dbReference type="InterPro" id="IPR001878">
    <property type="entry name" value="Znf_CCHC"/>
</dbReference>
<feature type="non-terminal residue" evidence="4">
    <location>
        <position position="1"/>
    </location>
</feature>
<dbReference type="SUPFAM" id="SSF57756">
    <property type="entry name" value="Retrovirus zinc finger-like domains"/>
    <property type="match status" value="2"/>
</dbReference>
<dbReference type="GO" id="GO:0003729">
    <property type="term" value="F:mRNA binding"/>
    <property type="evidence" value="ECO:0000318"/>
    <property type="project" value="GO_Central"/>
</dbReference>
<dbReference type="PROSITE" id="PS50158">
    <property type="entry name" value="ZF_CCHC"/>
    <property type="match status" value="3"/>
</dbReference>
<feature type="domain" description="CCHC-type" evidence="3">
    <location>
        <begin position="172"/>
        <end position="185"/>
    </location>
</feature>
<dbReference type="EC" id="3.4.23.16" evidence="4"/>
<protein>
    <submittedName>
        <fullName evidence="4 5">Cellular nucleic acid binding protein, putative</fullName>
        <ecNumber evidence="4">3.4.23.16</ecNumber>
    </submittedName>
</protein>
<accession>B7PW62</accession>
<dbReference type="GO" id="GO:0005737">
    <property type="term" value="C:cytoplasm"/>
    <property type="evidence" value="ECO:0000318"/>
    <property type="project" value="GO_Central"/>
</dbReference>
<dbReference type="VEuPathDB" id="VectorBase:ISCP_018329"/>
<evidence type="ECO:0000256" key="2">
    <source>
        <dbReference type="SAM" id="MobiDB-lite"/>
    </source>
</evidence>
<dbReference type="InterPro" id="IPR051714">
    <property type="entry name" value="Znf_CCHC_NABP"/>
</dbReference>
<dbReference type="PANTHER" id="PTHR23002">
    <property type="entry name" value="ZINC FINGER CCHC DOMAIN CONTAINING PROTEIN"/>
    <property type="match status" value="1"/>
</dbReference>
<dbReference type="GO" id="GO:0008270">
    <property type="term" value="F:zinc ion binding"/>
    <property type="evidence" value="ECO:0007669"/>
    <property type="project" value="UniProtKB-KW"/>
</dbReference>
<dbReference type="AlphaFoldDB" id="B7PW62"/>
<keyword evidence="1" id="KW-0479">Metal-binding</keyword>
<reference evidence="5" key="2">
    <citation type="submission" date="2020-05" db="UniProtKB">
        <authorList>
            <consortium name="EnsemblMetazoa"/>
        </authorList>
    </citation>
    <scope>IDENTIFICATION</scope>
    <source>
        <strain evidence="5">wikel</strain>
    </source>
</reference>
<dbReference type="VEuPathDB" id="VectorBase:ISCW007353"/>
<dbReference type="EnsemblMetazoa" id="ISCW007353-RA">
    <property type="protein sequence ID" value="ISCW007353-PA"/>
    <property type="gene ID" value="ISCW007353"/>
</dbReference>
<dbReference type="PaxDb" id="6945-B7PW62"/>
<dbReference type="InterPro" id="IPR036875">
    <property type="entry name" value="Znf_CCHC_sf"/>
</dbReference>
<dbReference type="GO" id="GO:0045182">
    <property type="term" value="F:translation regulator activity"/>
    <property type="evidence" value="ECO:0000318"/>
    <property type="project" value="GO_Central"/>
</dbReference>
<proteinExistence type="predicted"/>